<evidence type="ECO:0000313" key="3">
    <source>
        <dbReference type="Proteomes" id="UP000010074"/>
    </source>
</evidence>
<evidence type="ECO:0000313" key="2">
    <source>
        <dbReference type="EMBL" id="AFY00053.1"/>
    </source>
</evidence>
<feature type="transmembrane region" description="Helical" evidence="1">
    <location>
        <begin position="21"/>
        <end position="38"/>
    </location>
</feature>
<accession>K7YR68</accession>
<sequence>MTTSGATTASFVLRKDTTMRKIVFSGLLIATLFRYSGLHR</sequence>
<dbReference type="EMBL" id="CP002930">
    <property type="protein sequence ID" value="AFY00053.1"/>
    <property type="molecule type" value="Genomic_DNA"/>
</dbReference>
<dbReference type="KEGG" id="bbat:Bdt_0345"/>
<dbReference type="AlphaFoldDB" id="K7YR68"/>
<keyword evidence="1" id="KW-0472">Membrane</keyword>
<evidence type="ECO:0000256" key="1">
    <source>
        <dbReference type="SAM" id="Phobius"/>
    </source>
</evidence>
<gene>
    <name evidence="2" type="ORF">Bdt_0345</name>
</gene>
<keyword evidence="1" id="KW-1133">Transmembrane helix</keyword>
<proteinExistence type="predicted"/>
<name>K7YR68_BDEBC</name>
<keyword evidence="1" id="KW-0812">Transmembrane</keyword>
<reference evidence="2 3" key="1">
    <citation type="journal article" date="2012" name="BMC Genomics">
        <title>Genome analysis of a simultaneously predatory and prey-independent, novel Bdellovibrio bacteriovorus from the River Tiber, supports in silico predictions of both ancient and recent lateral gene transfer from diverse bacteria.</title>
        <authorList>
            <person name="Hobley L."/>
            <person name="Lerner T.R."/>
            <person name="Williams L.E."/>
            <person name="Lambert C."/>
            <person name="Till R."/>
            <person name="Milner D.S."/>
            <person name="Basford S.M."/>
            <person name="Capeness M.J."/>
            <person name="Fenton A.K."/>
            <person name="Atterbury R.J."/>
            <person name="Harris M.A."/>
            <person name="Sockett R.E."/>
        </authorList>
    </citation>
    <scope>NUCLEOTIDE SEQUENCE [LARGE SCALE GENOMIC DNA]</scope>
    <source>
        <strain evidence="2 3">Tiberius</strain>
    </source>
</reference>
<dbReference type="HOGENOM" id="CLU_3285530_0_0_7"/>
<organism evidence="2 3">
    <name type="scientific">Bdellovibrio bacteriovorus str. Tiberius</name>
    <dbReference type="NCBI Taxonomy" id="1069642"/>
    <lineage>
        <taxon>Bacteria</taxon>
        <taxon>Pseudomonadati</taxon>
        <taxon>Bdellovibrionota</taxon>
        <taxon>Bdellovibrionia</taxon>
        <taxon>Bdellovibrionales</taxon>
        <taxon>Pseudobdellovibrionaceae</taxon>
        <taxon>Bdellovibrio</taxon>
    </lineage>
</organism>
<protein>
    <submittedName>
        <fullName evidence="2">Uncharacterized protein</fullName>
    </submittedName>
</protein>
<dbReference type="Proteomes" id="UP000010074">
    <property type="component" value="Chromosome"/>
</dbReference>
<dbReference type="STRING" id="1069642.Bdt_0345"/>